<feature type="chain" id="PRO_5046638812" description="DUF2268 domain-containing protein" evidence="1">
    <location>
        <begin position="20"/>
        <end position="337"/>
    </location>
</feature>
<protein>
    <recommendedName>
        <fullName evidence="4">DUF2268 domain-containing protein</fullName>
    </recommendedName>
</protein>
<dbReference type="RefSeq" id="WP_155432817.1">
    <property type="nucleotide sequence ID" value="NZ_JBHLXK010000001.1"/>
</dbReference>
<organism evidence="2 3">
    <name type="scientific">Pseudoduganella danionis</name>
    <dbReference type="NCBI Taxonomy" id="1890295"/>
    <lineage>
        <taxon>Bacteria</taxon>
        <taxon>Pseudomonadati</taxon>
        <taxon>Pseudomonadota</taxon>
        <taxon>Betaproteobacteria</taxon>
        <taxon>Burkholderiales</taxon>
        <taxon>Oxalobacteraceae</taxon>
        <taxon>Telluria group</taxon>
        <taxon>Pseudoduganella</taxon>
    </lineage>
</organism>
<gene>
    <name evidence="2" type="ORF">GM655_01180</name>
</gene>
<evidence type="ECO:0000256" key="1">
    <source>
        <dbReference type="SAM" id="SignalP"/>
    </source>
</evidence>
<sequence length="337" mass="38240">MKRLILACLCLLPLTRASAEAPALSIRFLTIQEGKAALTEGPEKSYFDALQLGELRAKSKLALHGSAPEQARALARAKFADDVQAYSAEEQAMLRDVLARLAPRIRREAPLLARTPFCFIKTGANVEAGIPHTRGACIVLAPTELDGMLRMYRWGWTTILDQMAAPLLIHEQVHVLQRAYPERFVSLYTEILGFRHLDSLPDHPWLIEHRMTNPDALDLRWIYQLKTAGQQQWIRTDLMLRELVRPNMADDTRPVAIELIERNGTFMVAQDGKGQPRMRDLNSVSEYKDLFPNRTENYHPNEISADLIAGWISTHPEGNANHVLRRKIAEWGARNLQ</sequence>
<evidence type="ECO:0000313" key="3">
    <source>
        <dbReference type="Proteomes" id="UP000735592"/>
    </source>
</evidence>
<accession>A0ABW9SHB8</accession>
<comment type="caution">
    <text evidence="2">The sequence shown here is derived from an EMBL/GenBank/DDBJ whole genome shotgun (WGS) entry which is preliminary data.</text>
</comment>
<dbReference type="EMBL" id="WNKW01000001">
    <property type="protein sequence ID" value="MTW31433.1"/>
    <property type="molecule type" value="Genomic_DNA"/>
</dbReference>
<keyword evidence="3" id="KW-1185">Reference proteome</keyword>
<reference evidence="2 3" key="1">
    <citation type="submission" date="2019-11" db="EMBL/GenBank/DDBJ databases">
        <title>Type strains purchased from KCTC, JCM and DSMZ.</title>
        <authorList>
            <person name="Lu H."/>
        </authorList>
    </citation>
    <scope>NUCLEOTIDE SEQUENCE [LARGE SCALE GENOMIC DNA]</scope>
    <source>
        <strain evidence="2 3">DSM 103461</strain>
    </source>
</reference>
<keyword evidence="1" id="KW-0732">Signal</keyword>
<name>A0ABW9SHB8_9BURK</name>
<evidence type="ECO:0000313" key="2">
    <source>
        <dbReference type="EMBL" id="MTW31433.1"/>
    </source>
</evidence>
<feature type="signal peptide" evidence="1">
    <location>
        <begin position="1"/>
        <end position="19"/>
    </location>
</feature>
<proteinExistence type="predicted"/>
<dbReference type="Proteomes" id="UP000735592">
    <property type="component" value="Unassembled WGS sequence"/>
</dbReference>
<evidence type="ECO:0008006" key="4">
    <source>
        <dbReference type="Google" id="ProtNLM"/>
    </source>
</evidence>